<dbReference type="CDD" id="cd02172">
    <property type="entry name" value="RfaE_N"/>
    <property type="match status" value="1"/>
</dbReference>
<dbReference type="InterPro" id="IPR029056">
    <property type="entry name" value="Ribokinase-like"/>
</dbReference>
<evidence type="ECO:0000256" key="2">
    <source>
        <dbReference type="ARBA" id="ARBA00023277"/>
    </source>
</evidence>
<gene>
    <name evidence="5" type="ORF">C8D86_10710</name>
</gene>
<dbReference type="GO" id="GO:0005829">
    <property type="term" value="C:cytosol"/>
    <property type="evidence" value="ECO:0007669"/>
    <property type="project" value="TreeGrafter"/>
</dbReference>
<dbReference type="Gene3D" id="3.40.50.620">
    <property type="entry name" value="HUPs"/>
    <property type="match status" value="1"/>
</dbReference>
<protein>
    <submittedName>
        <fullName evidence="5">RfaE bifunctional protein kinase chain/domain/rfaE bifunctional protein nucleotidyltransferase chain/domain</fullName>
    </submittedName>
</protein>
<organism evidence="5 6">
    <name type="scientific">Aquicella lusitana</name>
    <dbReference type="NCBI Taxonomy" id="254246"/>
    <lineage>
        <taxon>Bacteria</taxon>
        <taxon>Pseudomonadati</taxon>
        <taxon>Pseudomonadota</taxon>
        <taxon>Gammaproteobacteria</taxon>
        <taxon>Legionellales</taxon>
        <taxon>Coxiellaceae</taxon>
        <taxon>Aquicella</taxon>
    </lineage>
</organism>
<evidence type="ECO:0000313" key="6">
    <source>
        <dbReference type="Proteomes" id="UP000254720"/>
    </source>
</evidence>
<keyword evidence="2" id="KW-0119">Carbohydrate metabolism</keyword>
<evidence type="ECO:0000259" key="4">
    <source>
        <dbReference type="Pfam" id="PF01467"/>
    </source>
</evidence>
<dbReference type="NCBIfam" id="TIGR00125">
    <property type="entry name" value="cyt_tran_rel"/>
    <property type="match status" value="1"/>
</dbReference>
<feature type="domain" description="Carbohydrate kinase PfkB" evidence="3">
    <location>
        <begin position="226"/>
        <end position="520"/>
    </location>
</feature>
<dbReference type="SUPFAM" id="SSF52374">
    <property type="entry name" value="Nucleotidylyl transferase"/>
    <property type="match status" value="1"/>
</dbReference>
<feature type="domain" description="Cytidyltransferase-like" evidence="4">
    <location>
        <begin position="62"/>
        <end position="171"/>
    </location>
</feature>
<reference evidence="5 6" key="1">
    <citation type="submission" date="2018-07" db="EMBL/GenBank/DDBJ databases">
        <title>Genomic Encyclopedia of Type Strains, Phase IV (KMG-IV): sequencing the most valuable type-strain genomes for metagenomic binning, comparative biology and taxonomic classification.</title>
        <authorList>
            <person name="Goeker M."/>
        </authorList>
    </citation>
    <scope>NUCLEOTIDE SEQUENCE [LARGE SCALE GENOMIC DNA]</scope>
    <source>
        <strain evidence="5 6">DSM 16500</strain>
    </source>
</reference>
<keyword evidence="1" id="KW-0511">Multifunctional enzyme</keyword>
<dbReference type="EMBL" id="QQAX01000007">
    <property type="protein sequence ID" value="RDI45134.1"/>
    <property type="molecule type" value="Genomic_DNA"/>
</dbReference>
<keyword evidence="6" id="KW-1185">Reference proteome</keyword>
<dbReference type="InterPro" id="IPR014729">
    <property type="entry name" value="Rossmann-like_a/b/a_fold"/>
</dbReference>
<dbReference type="RefSeq" id="WP_170131769.1">
    <property type="nucleotide sequence ID" value="NZ_LR699114.1"/>
</dbReference>
<dbReference type="AlphaFoldDB" id="A0A370GRM4"/>
<accession>A0A370GRM4</accession>
<dbReference type="Gene3D" id="3.40.1190.20">
    <property type="match status" value="1"/>
</dbReference>
<dbReference type="SUPFAM" id="SSF53613">
    <property type="entry name" value="Ribokinase-like"/>
    <property type="match status" value="1"/>
</dbReference>
<dbReference type="Pfam" id="PF01467">
    <property type="entry name" value="CTP_transf_like"/>
    <property type="match status" value="1"/>
</dbReference>
<name>A0A370GRM4_9COXI</name>
<dbReference type="PANTHER" id="PTHR46969">
    <property type="entry name" value="BIFUNCTIONAL PROTEIN HLDE"/>
    <property type="match status" value="1"/>
</dbReference>
<sequence>MKNITAVNERETEASDFVTPLAILPNDANLENLRVAKKIVPLEKIGHELSALRLNKKVVQCHGVFDLLHIGHIKHLHQAKNFGDILVVTITADKFVNKGPGRPYFSEYLRAEALASLSCVDYVVINHHPTAIEAIKVIRPDLYVKGIEYQEVEKDITGKISEEEEAVKSIGGQLNFTKDIVFSSSALLNRFFSPFSQEVIAYLDQFKGKYHVNDILKYFEGAKNLKVLLIGEAIVDIYHYGEAIGKSGKEPILVTKYHREEIYIGGVLAIANHLSSFCSEVTCVTMLGEKGEYESFIRENLKENVNIVFHYKKESPTIVKRRYIEEYSSQKLFEIYEIDDCYFNDEQKQFFTDSIEDQLAKHDVVIVADYGHGLLDSGSIAKIEEKAKFLAVNTQANASNHGFNCISKYNKADYVCIANRELQLNFRQKHISSIDQIKQLMSEHDYKNVVVTSGVSGSFSCKQGEDIYITPAFATSIKDRVGAGDAVLAVTSLFVAQQAPADMVGFIGNVVGSEAVNIMGNKSFIEKVPLMKHIVHLMK</sequence>
<dbReference type="InterPro" id="IPR004821">
    <property type="entry name" value="Cyt_trans-like"/>
</dbReference>
<dbReference type="Proteomes" id="UP000254720">
    <property type="component" value="Unassembled WGS sequence"/>
</dbReference>
<dbReference type="GO" id="GO:0033786">
    <property type="term" value="F:heptose-1-phosphate adenylyltransferase activity"/>
    <property type="evidence" value="ECO:0007669"/>
    <property type="project" value="TreeGrafter"/>
</dbReference>
<dbReference type="Pfam" id="PF00294">
    <property type="entry name" value="PfkB"/>
    <property type="match status" value="1"/>
</dbReference>
<comment type="caution">
    <text evidence="5">The sequence shown here is derived from an EMBL/GenBank/DDBJ whole genome shotgun (WGS) entry which is preliminary data.</text>
</comment>
<dbReference type="InterPro" id="IPR011611">
    <property type="entry name" value="PfkB_dom"/>
</dbReference>
<evidence type="ECO:0000313" key="5">
    <source>
        <dbReference type="EMBL" id="RDI45134.1"/>
    </source>
</evidence>
<evidence type="ECO:0000256" key="1">
    <source>
        <dbReference type="ARBA" id="ARBA00023268"/>
    </source>
</evidence>
<proteinExistence type="predicted"/>
<evidence type="ECO:0000259" key="3">
    <source>
        <dbReference type="Pfam" id="PF00294"/>
    </source>
</evidence>
<keyword evidence="5" id="KW-0418">Kinase</keyword>
<dbReference type="PANTHER" id="PTHR46969:SF1">
    <property type="entry name" value="BIFUNCTIONAL PROTEIN HLDE"/>
    <property type="match status" value="1"/>
</dbReference>
<dbReference type="GO" id="GO:0033785">
    <property type="term" value="F:heptose 7-phosphate kinase activity"/>
    <property type="evidence" value="ECO:0007669"/>
    <property type="project" value="TreeGrafter"/>
</dbReference>
<keyword evidence="5" id="KW-0808">Transferase</keyword>